<comment type="similarity">
    <text evidence="1">Belongs to the sulfotransferase 1 family.</text>
</comment>
<protein>
    <submittedName>
        <fullName evidence="4">Sulfotransferase 1C2</fullName>
    </submittedName>
</protein>
<evidence type="ECO:0000256" key="2">
    <source>
        <dbReference type="ARBA" id="ARBA00022679"/>
    </source>
</evidence>
<dbReference type="SUPFAM" id="SSF52540">
    <property type="entry name" value="P-loop containing nucleoside triphosphate hydrolases"/>
    <property type="match status" value="1"/>
</dbReference>
<reference evidence="4" key="1">
    <citation type="journal article" date="2023" name="G3 (Bethesda)">
        <title>Whole genome assembly and annotation of the endangered Caribbean coral Acropora cervicornis.</title>
        <authorList>
            <person name="Selwyn J.D."/>
            <person name="Vollmer S.V."/>
        </authorList>
    </citation>
    <scope>NUCLEOTIDE SEQUENCE</scope>
    <source>
        <strain evidence="4">K2</strain>
    </source>
</reference>
<dbReference type="EMBL" id="JARQWQ010000033">
    <property type="protein sequence ID" value="KAK2561350.1"/>
    <property type="molecule type" value="Genomic_DNA"/>
</dbReference>
<evidence type="ECO:0000313" key="4">
    <source>
        <dbReference type="EMBL" id="KAK2561350.1"/>
    </source>
</evidence>
<evidence type="ECO:0000259" key="3">
    <source>
        <dbReference type="Pfam" id="PF00685"/>
    </source>
</evidence>
<keyword evidence="2" id="KW-0808">Transferase</keyword>
<evidence type="ECO:0000313" key="5">
    <source>
        <dbReference type="Proteomes" id="UP001249851"/>
    </source>
</evidence>
<proteinExistence type="inferred from homology"/>
<dbReference type="GO" id="GO:0008146">
    <property type="term" value="F:sulfotransferase activity"/>
    <property type="evidence" value="ECO:0007669"/>
    <property type="project" value="InterPro"/>
</dbReference>
<dbReference type="PANTHER" id="PTHR11783">
    <property type="entry name" value="SULFOTRANSFERASE SULT"/>
    <property type="match status" value="1"/>
</dbReference>
<dbReference type="InterPro" id="IPR000863">
    <property type="entry name" value="Sulfotransferase_dom"/>
</dbReference>
<organism evidence="4 5">
    <name type="scientific">Acropora cervicornis</name>
    <name type="common">Staghorn coral</name>
    <dbReference type="NCBI Taxonomy" id="6130"/>
    <lineage>
        <taxon>Eukaryota</taxon>
        <taxon>Metazoa</taxon>
        <taxon>Cnidaria</taxon>
        <taxon>Anthozoa</taxon>
        <taxon>Hexacorallia</taxon>
        <taxon>Scleractinia</taxon>
        <taxon>Astrocoeniina</taxon>
        <taxon>Acroporidae</taxon>
        <taxon>Acropora</taxon>
    </lineage>
</organism>
<dbReference type="Proteomes" id="UP001249851">
    <property type="component" value="Unassembled WGS sequence"/>
</dbReference>
<accession>A0AAD9V5D1</accession>
<dbReference type="InterPro" id="IPR027417">
    <property type="entry name" value="P-loop_NTPase"/>
</dbReference>
<feature type="domain" description="Sulfotransferase" evidence="3">
    <location>
        <begin position="50"/>
        <end position="296"/>
    </location>
</feature>
<evidence type="ECO:0000256" key="1">
    <source>
        <dbReference type="ARBA" id="ARBA00005771"/>
    </source>
</evidence>
<dbReference type="AlphaFoldDB" id="A0AAD9V5D1"/>
<comment type="caution">
    <text evidence="4">The sequence shown here is derived from an EMBL/GenBank/DDBJ whole genome shotgun (WGS) entry which is preliminary data.</text>
</comment>
<gene>
    <name evidence="4" type="ORF">P5673_015848</name>
</gene>
<name>A0AAD9V5D1_ACRCE</name>
<dbReference type="Gene3D" id="3.40.50.300">
    <property type="entry name" value="P-loop containing nucleotide triphosphate hydrolases"/>
    <property type="match status" value="1"/>
</dbReference>
<reference evidence="4" key="2">
    <citation type="journal article" date="2023" name="Science">
        <title>Genomic signatures of disease resistance in endangered staghorn corals.</title>
        <authorList>
            <person name="Vollmer S.V."/>
            <person name="Selwyn J.D."/>
            <person name="Despard B.A."/>
            <person name="Roesel C.L."/>
        </authorList>
    </citation>
    <scope>NUCLEOTIDE SEQUENCE</scope>
    <source>
        <strain evidence="4">K2</strain>
    </source>
</reference>
<keyword evidence="5" id="KW-1185">Reference proteome</keyword>
<sequence>MAGFQVIQESEGDFKGPRQALLCGVRVPFYAPVIDTDFEKDLSRFETREDDVFIVTYPKSGTTWVQEIVWQIYHNGKVSRKNIEERYAQFEKSQLFPRPGDEPAVALSSRPSPRFMKCHFPYHLLPMSQNEANRSKYIYVARNPKDVAVSYFHFVRSFGPDGDFNGTFENFANFFVNGKGSYGLWSDHVLPWWKRRNDPHILFLKYEDLKKDLYFNVRRVSEFLNKSLSEDVIAKIAHQCTFGEMKKNSDNFSVKDIDSKPLLLRKGQIGDWRNYFSAELSKKFDEILVSKLEGSGLSFDFGTSDH</sequence>
<dbReference type="Pfam" id="PF00685">
    <property type="entry name" value="Sulfotransfer_1"/>
    <property type="match status" value="1"/>
</dbReference>